<dbReference type="Proteomes" id="UP000887576">
    <property type="component" value="Unplaced"/>
</dbReference>
<reference evidence="2" key="1">
    <citation type="submission" date="2022-11" db="UniProtKB">
        <authorList>
            <consortium name="WormBaseParasite"/>
        </authorList>
    </citation>
    <scope>IDENTIFICATION</scope>
</reference>
<sequence>MDEVSNFVSRIKFDEEDRLPPAYRDRVRISNENKPKDPLIWAKAPEFIPQHKQSLADSFGFMNPLNNVLDNAENYSNCQYRTNPANFSYSETNSIQMLPPYQSPSFQPFLPPMPVDNTGFNGVSYPNVAPYIPKGYSANFTAINPGVGPPIAAIVLKKKRKRRSKKTAQKSLENNNEDSTLHNFSSSRERDSQSILRKYQSEQNLVEDAYFNGASDNGVDKQLLRSLSCPHFSEAQLGLWDNIMYNAIVANHADFANKNELGKQNKPRSEKNEIPKENLEWSSKGTEMAPFHNGNPRSSVWTKWNLKSGNVGHEVCNPDYDFDHKTEQVTYDGMRIHVNAFDQLDVRTDFG</sequence>
<evidence type="ECO:0000313" key="2">
    <source>
        <dbReference type="WBParaSite" id="JU765_v2.g12280.t1"/>
    </source>
</evidence>
<accession>A0AC34Q2B9</accession>
<dbReference type="WBParaSite" id="JU765_v2.g12280.t1">
    <property type="protein sequence ID" value="JU765_v2.g12280.t1"/>
    <property type="gene ID" value="JU765_v2.g12280"/>
</dbReference>
<evidence type="ECO:0000313" key="1">
    <source>
        <dbReference type="Proteomes" id="UP000887576"/>
    </source>
</evidence>
<name>A0AC34Q2B9_9BILA</name>
<protein>
    <submittedName>
        <fullName evidence="2">Uncharacterized protein</fullName>
    </submittedName>
</protein>
<proteinExistence type="predicted"/>
<organism evidence="1 2">
    <name type="scientific">Panagrolaimus sp. JU765</name>
    <dbReference type="NCBI Taxonomy" id="591449"/>
    <lineage>
        <taxon>Eukaryota</taxon>
        <taxon>Metazoa</taxon>
        <taxon>Ecdysozoa</taxon>
        <taxon>Nematoda</taxon>
        <taxon>Chromadorea</taxon>
        <taxon>Rhabditida</taxon>
        <taxon>Tylenchina</taxon>
        <taxon>Panagrolaimomorpha</taxon>
        <taxon>Panagrolaimoidea</taxon>
        <taxon>Panagrolaimidae</taxon>
        <taxon>Panagrolaimus</taxon>
    </lineage>
</organism>